<dbReference type="HOGENOM" id="CLU_1320965_0_0_1"/>
<dbReference type="EnsemblFungi" id="EJT76272">
    <property type="protein sequence ID" value="EJT76272"/>
    <property type="gene ID" value="GGTG_06193"/>
</dbReference>
<dbReference type="Proteomes" id="UP000006039">
    <property type="component" value="Unassembled WGS sequence"/>
</dbReference>
<feature type="region of interest" description="Disordered" evidence="1">
    <location>
        <begin position="1"/>
        <end position="30"/>
    </location>
</feature>
<dbReference type="AlphaFoldDB" id="J3NY39"/>
<feature type="compositionally biased region" description="Polar residues" evidence="1">
    <location>
        <begin position="1"/>
        <end position="12"/>
    </location>
</feature>
<protein>
    <submittedName>
        <fullName evidence="2 3">Uncharacterized protein</fullName>
    </submittedName>
</protein>
<gene>
    <name evidence="3" type="primary">20346651</name>
    <name evidence="2" type="ORF">GGTG_06193</name>
</gene>
<organism evidence="2">
    <name type="scientific">Gaeumannomyces tritici (strain R3-111a-1)</name>
    <name type="common">Wheat and barley take-all root rot fungus</name>
    <name type="synonym">Gaeumannomyces graminis var. tritici</name>
    <dbReference type="NCBI Taxonomy" id="644352"/>
    <lineage>
        <taxon>Eukaryota</taxon>
        <taxon>Fungi</taxon>
        <taxon>Dikarya</taxon>
        <taxon>Ascomycota</taxon>
        <taxon>Pezizomycotina</taxon>
        <taxon>Sordariomycetes</taxon>
        <taxon>Sordariomycetidae</taxon>
        <taxon>Magnaporthales</taxon>
        <taxon>Magnaporthaceae</taxon>
        <taxon>Gaeumannomyces</taxon>
    </lineage>
</organism>
<dbReference type="EMBL" id="GL385397">
    <property type="protein sequence ID" value="EJT76272.1"/>
    <property type="molecule type" value="Genomic_DNA"/>
</dbReference>
<reference evidence="2" key="2">
    <citation type="submission" date="2010-07" db="EMBL/GenBank/DDBJ databases">
        <authorList>
            <consortium name="The Broad Institute Genome Sequencing Platform"/>
            <consortium name="Broad Institute Genome Sequencing Center for Infectious Disease"/>
            <person name="Ma L.-J."/>
            <person name="Dead R."/>
            <person name="Young S."/>
            <person name="Zeng Q."/>
            <person name="Koehrsen M."/>
            <person name="Alvarado L."/>
            <person name="Berlin A."/>
            <person name="Chapman S.B."/>
            <person name="Chen Z."/>
            <person name="Freedman E."/>
            <person name="Gellesch M."/>
            <person name="Goldberg J."/>
            <person name="Griggs A."/>
            <person name="Gujja S."/>
            <person name="Heilman E.R."/>
            <person name="Heiman D."/>
            <person name="Hepburn T."/>
            <person name="Howarth C."/>
            <person name="Jen D."/>
            <person name="Larson L."/>
            <person name="Mehta T."/>
            <person name="Neiman D."/>
            <person name="Pearson M."/>
            <person name="Roberts A."/>
            <person name="Saif S."/>
            <person name="Shea T."/>
            <person name="Shenoy N."/>
            <person name="Sisk P."/>
            <person name="Stolte C."/>
            <person name="Sykes S."/>
            <person name="Walk T."/>
            <person name="White J."/>
            <person name="Yandava C."/>
            <person name="Haas B."/>
            <person name="Nusbaum C."/>
            <person name="Birren B."/>
        </authorList>
    </citation>
    <scope>NUCLEOTIDE SEQUENCE</scope>
    <source>
        <strain evidence="2">R3-111a-1</strain>
    </source>
</reference>
<evidence type="ECO:0000313" key="2">
    <source>
        <dbReference type="EMBL" id="EJT76272.1"/>
    </source>
</evidence>
<sequence>MVSGDPSGTNTRMKGGKRARIRQGAPGPESRWGDAPLCWLYDWLAPPAAIAWWGSRPPPAAQCAGHQLNPTLAPEMQVGGLRAYRTQGPFEAGQRGAGGEWETGLKASTTPSNGKSDISLSGYCYRLHVDFHAIVLIPPFTFVSDRIKDGRYARAAMGPSQGLELYSAFLATAALHKQPFTRCASPRDQNFPGTSRTLRWIEWPCLVP</sequence>
<dbReference type="RefSeq" id="XP_009222272.1">
    <property type="nucleotide sequence ID" value="XM_009224008.1"/>
</dbReference>
<keyword evidence="4" id="KW-1185">Reference proteome</keyword>
<reference evidence="3" key="4">
    <citation type="journal article" date="2015" name="G3 (Bethesda)">
        <title>Genome sequences of three phytopathogenic species of the Magnaporthaceae family of fungi.</title>
        <authorList>
            <person name="Okagaki L.H."/>
            <person name="Nunes C.C."/>
            <person name="Sailsbery J."/>
            <person name="Clay B."/>
            <person name="Brown D."/>
            <person name="John T."/>
            <person name="Oh Y."/>
            <person name="Young N."/>
            <person name="Fitzgerald M."/>
            <person name="Haas B.J."/>
            <person name="Zeng Q."/>
            <person name="Young S."/>
            <person name="Adiconis X."/>
            <person name="Fan L."/>
            <person name="Levin J.Z."/>
            <person name="Mitchell T.K."/>
            <person name="Okubara P.A."/>
            <person name="Farman M.L."/>
            <person name="Kohn L.M."/>
            <person name="Birren B."/>
            <person name="Ma L.-J."/>
            <person name="Dean R.A."/>
        </authorList>
    </citation>
    <scope>NUCLEOTIDE SEQUENCE</scope>
    <source>
        <strain evidence="3">R3-111a-1</strain>
    </source>
</reference>
<proteinExistence type="predicted"/>
<dbReference type="GeneID" id="20346651"/>
<reference evidence="3" key="5">
    <citation type="submission" date="2018-04" db="UniProtKB">
        <authorList>
            <consortium name="EnsemblFungi"/>
        </authorList>
    </citation>
    <scope>IDENTIFICATION</scope>
    <source>
        <strain evidence="3">R3-111a-1</strain>
    </source>
</reference>
<evidence type="ECO:0000313" key="3">
    <source>
        <dbReference type="EnsemblFungi" id="EJT76272"/>
    </source>
</evidence>
<accession>J3NY39</accession>
<evidence type="ECO:0000256" key="1">
    <source>
        <dbReference type="SAM" id="MobiDB-lite"/>
    </source>
</evidence>
<dbReference type="VEuPathDB" id="FungiDB:GGTG_06193"/>
<reference evidence="4" key="1">
    <citation type="submission" date="2010-07" db="EMBL/GenBank/DDBJ databases">
        <title>The genome sequence of Gaeumannomyces graminis var. tritici strain R3-111a-1.</title>
        <authorList>
            <consortium name="The Broad Institute Genome Sequencing Platform"/>
            <person name="Ma L.-J."/>
            <person name="Dead R."/>
            <person name="Young S."/>
            <person name="Zeng Q."/>
            <person name="Koehrsen M."/>
            <person name="Alvarado L."/>
            <person name="Berlin A."/>
            <person name="Chapman S.B."/>
            <person name="Chen Z."/>
            <person name="Freedman E."/>
            <person name="Gellesch M."/>
            <person name="Goldberg J."/>
            <person name="Griggs A."/>
            <person name="Gujja S."/>
            <person name="Heilman E.R."/>
            <person name="Heiman D."/>
            <person name="Hepburn T."/>
            <person name="Howarth C."/>
            <person name="Jen D."/>
            <person name="Larson L."/>
            <person name="Mehta T."/>
            <person name="Neiman D."/>
            <person name="Pearson M."/>
            <person name="Roberts A."/>
            <person name="Saif S."/>
            <person name="Shea T."/>
            <person name="Shenoy N."/>
            <person name="Sisk P."/>
            <person name="Stolte C."/>
            <person name="Sykes S."/>
            <person name="Walk T."/>
            <person name="White J."/>
            <person name="Yandava C."/>
            <person name="Haas B."/>
            <person name="Nusbaum C."/>
            <person name="Birren B."/>
        </authorList>
    </citation>
    <scope>NUCLEOTIDE SEQUENCE [LARGE SCALE GENOMIC DNA]</scope>
    <source>
        <strain evidence="4">R3-111a-1</strain>
    </source>
</reference>
<name>J3NY39_GAET3</name>
<reference evidence="2" key="3">
    <citation type="submission" date="2010-09" db="EMBL/GenBank/DDBJ databases">
        <title>Annotation of Gaeumannomyces graminis var. tritici R3-111a-1.</title>
        <authorList>
            <consortium name="The Broad Institute Genome Sequencing Platform"/>
            <person name="Ma L.-J."/>
            <person name="Dead R."/>
            <person name="Young S.K."/>
            <person name="Zeng Q."/>
            <person name="Gargeya S."/>
            <person name="Fitzgerald M."/>
            <person name="Haas B."/>
            <person name="Abouelleil A."/>
            <person name="Alvarado L."/>
            <person name="Arachchi H.M."/>
            <person name="Berlin A."/>
            <person name="Brown A."/>
            <person name="Chapman S.B."/>
            <person name="Chen Z."/>
            <person name="Dunbar C."/>
            <person name="Freedman E."/>
            <person name="Gearin G."/>
            <person name="Gellesch M."/>
            <person name="Goldberg J."/>
            <person name="Griggs A."/>
            <person name="Gujja S."/>
            <person name="Heiman D."/>
            <person name="Howarth C."/>
            <person name="Larson L."/>
            <person name="Lui A."/>
            <person name="MacDonald P.J.P."/>
            <person name="Mehta T."/>
            <person name="Montmayeur A."/>
            <person name="Murphy C."/>
            <person name="Neiman D."/>
            <person name="Pearson M."/>
            <person name="Priest M."/>
            <person name="Roberts A."/>
            <person name="Saif S."/>
            <person name="Shea T."/>
            <person name="Shenoy N."/>
            <person name="Sisk P."/>
            <person name="Stolte C."/>
            <person name="Sykes S."/>
            <person name="Yandava C."/>
            <person name="Wortman J."/>
            <person name="Nusbaum C."/>
            <person name="Birren B."/>
        </authorList>
    </citation>
    <scope>NUCLEOTIDE SEQUENCE</scope>
    <source>
        <strain evidence="2">R3-111a-1</strain>
    </source>
</reference>
<evidence type="ECO:0000313" key="4">
    <source>
        <dbReference type="Proteomes" id="UP000006039"/>
    </source>
</evidence>